<comment type="caution">
    <text evidence="1">The sequence shown here is derived from an EMBL/GenBank/DDBJ whole genome shotgun (WGS) entry which is preliminary data.</text>
</comment>
<evidence type="ECO:0000313" key="1">
    <source>
        <dbReference type="EMBL" id="GKX64851.1"/>
    </source>
</evidence>
<reference evidence="1" key="1">
    <citation type="journal article" date="2025" name="Int. J. Syst. Evol. Microbiol.">
        <title>Inconstantimicrobium mannanitabidum sp. nov., a novel member of the family Clostridiaceae isolated from anoxic soil under the treatment of reductive soil disinfestation.</title>
        <authorList>
            <person name="Ueki A."/>
            <person name="Tonouchi A."/>
            <person name="Honma S."/>
            <person name="Kaku N."/>
            <person name="Ueki K."/>
        </authorList>
    </citation>
    <scope>NUCLEOTIDE SEQUENCE</scope>
    <source>
        <strain evidence="1">TW13</strain>
    </source>
</reference>
<evidence type="ECO:0000313" key="2">
    <source>
        <dbReference type="Proteomes" id="UP001058074"/>
    </source>
</evidence>
<sequence length="62" mass="7542">MSKVKLFEFRLDNNQYNLALYTAVLKQLDIDMDFEEVCEDYQKVYEAGMEIQIKDREKDREQ</sequence>
<protein>
    <submittedName>
        <fullName evidence="1">Uncharacterized protein</fullName>
    </submittedName>
</protein>
<name>A0ACB5R6X1_9CLOT</name>
<dbReference type="Proteomes" id="UP001058074">
    <property type="component" value="Unassembled WGS sequence"/>
</dbReference>
<organism evidence="1 2">
    <name type="scientific">Inconstantimicrobium mannanitabidum</name>
    <dbReference type="NCBI Taxonomy" id="1604901"/>
    <lineage>
        <taxon>Bacteria</taxon>
        <taxon>Bacillati</taxon>
        <taxon>Bacillota</taxon>
        <taxon>Clostridia</taxon>
        <taxon>Eubacteriales</taxon>
        <taxon>Clostridiaceae</taxon>
        <taxon>Inconstantimicrobium</taxon>
    </lineage>
</organism>
<accession>A0ACB5R6X1</accession>
<gene>
    <name evidence="1" type="ORF">rsdtw13_01090</name>
</gene>
<dbReference type="EMBL" id="BROD01000001">
    <property type="protein sequence ID" value="GKX64851.1"/>
    <property type="molecule type" value="Genomic_DNA"/>
</dbReference>
<keyword evidence="2" id="KW-1185">Reference proteome</keyword>
<proteinExistence type="predicted"/>